<feature type="compositionally biased region" description="Low complexity" evidence="1">
    <location>
        <begin position="52"/>
        <end position="92"/>
    </location>
</feature>
<dbReference type="GO" id="GO:0005634">
    <property type="term" value="C:nucleus"/>
    <property type="evidence" value="ECO:0007669"/>
    <property type="project" value="TreeGrafter"/>
</dbReference>
<organism evidence="3 4">
    <name type="scientific">Sparassis crispa</name>
    <dbReference type="NCBI Taxonomy" id="139825"/>
    <lineage>
        <taxon>Eukaryota</taxon>
        <taxon>Fungi</taxon>
        <taxon>Dikarya</taxon>
        <taxon>Basidiomycota</taxon>
        <taxon>Agaricomycotina</taxon>
        <taxon>Agaricomycetes</taxon>
        <taxon>Polyporales</taxon>
        <taxon>Sparassidaceae</taxon>
        <taxon>Sparassis</taxon>
    </lineage>
</organism>
<comment type="caution">
    <text evidence="3">The sequence shown here is derived from an EMBL/GenBank/DDBJ whole genome shotgun (WGS) entry which is preliminary data.</text>
</comment>
<dbReference type="STRING" id="139825.A0A401GVR7"/>
<dbReference type="Proteomes" id="UP000287166">
    <property type="component" value="Unassembled WGS sequence"/>
</dbReference>
<feature type="compositionally biased region" description="Polar residues" evidence="1">
    <location>
        <begin position="581"/>
        <end position="598"/>
    </location>
</feature>
<dbReference type="Pfam" id="PF08618">
    <property type="entry name" value="Opi1"/>
    <property type="match status" value="1"/>
</dbReference>
<name>A0A401GVR7_9APHY</name>
<dbReference type="PANTHER" id="PTHR38406">
    <property type="entry name" value="TRANSCRIPTIONAL REPRESSOR OPI1"/>
    <property type="match status" value="1"/>
</dbReference>
<evidence type="ECO:0000313" key="4">
    <source>
        <dbReference type="Proteomes" id="UP000287166"/>
    </source>
</evidence>
<dbReference type="AlphaFoldDB" id="A0A401GVR7"/>
<feature type="compositionally biased region" description="Basic and acidic residues" evidence="1">
    <location>
        <begin position="211"/>
        <end position="223"/>
    </location>
</feature>
<feature type="region of interest" description="Disordered" evidence="1">
    <location>
        <begin position="576"/>
        <end position="600"/>
    </location>
</feature>
<dbReference type="InParanoid" id="A0A401GVR7"/>
<accession>A0A401GVR7</accession>
<feature type="chain" id="PRO_5018995154" evidence="2">
    <location>
        <begin position="23"/>
        <end position="745"/>
    </location>
</feature>
<evidence type="ECO:0000256" key="1">
    <source>
        <dbReference type="SAM" id="MobiDB-lite"/>
    </source>
</evidence>
<dbReference type="GO" id="GO:0030968">
    <property type="term" value="P:endoplasmic reticulum unfolded protein response"/>
    <property type="evidence" value="ECO:0007669"/>
    <property type="project" value="TreeGrafter"/>
</dbReference>
<feature type="compositionally biased region" description="Low complexity" evidence="1">
    <location>
        <begin position="259"/>
        <end position="270"/>
    </location>
</feature>
<dbReference type="InterPro" id="IPR013927">
    <property type="entry name" value="TF_Opi1_Ccg-8"/>
</dbReference>
<dbReference type="GO" id="GO:0006357">
    <property type="term" value="P:regulation of transcription by RNA polymerase II"/>
    <property type="evidence" value="ECO:0007669"/>
    <property type="project" value="TreeGrafter"/>
</dbReference>
<dbReference type="GeneID" id="38783232"/>
<feature type="compositionally biased region" description="Basic and acidic residues" evidence="1">
    <location>
        <begin position="167"/>
        <end position="201"/>
    </location>
</feature>
<dbReference type="GO" id="GO:0005783">
    <property type="term" value="C:endoplasmic reticulum"/>
    <property type="evidence" value="ECO:0007669"/>
    <property type="project" value="TreeGrafter"/>
</dbReference>
<feature type="region of interest" description="Disordered" evidence="1">
    <location>
        <begin position="167"/>
        <end position="279"/>
    </location>
</feature>
<keyword evidence="2" id="KW-0732">Signal</keyword>
<dbReference type="GO" id="GO:0008654">
    <property type="term" value="P:phospholipid biosynthetic process"/>
    <property type="evidence" value="ECO:0007669"/>
    <property type="project" value="TreeGrafter"/>
</dbReference>
<feature type="region of interest" description="Disordered" evidence="1">
    <location>
        <begin position="402"/>
        <end position="486"/>
    </location>
</feature>
<keyword evidence="4" id="KW-1185">Reference proteome</keyword>
<dbReference type="RefSeq" id="XP_027617228.1">
    <property type="nucleotide sequence ID" value="XM_027761427.1"/>
</dbReference>
<feature type="signal peptide" evidence="2">
    <location>
        <begin position="1"/>
        <end position="22"/>
    </location>
</feature>
<evidence type="ECO:0000256" key="2">
    <source>
        <dbReference type="SAM" id="SignalP"/>
    </source>
</evidence>
<feature type="region of interest" description="Disordered" evidence="1">
    <location>
        <begin position="52"/>
        <end position="101"/>
    </location>
</feature>
<feature type="compositionally biased region" description="Low complexity" evidence="1">
    <location>
        <begin position="451"/>
        <end position="466"/>
    </location>
</feature>
<evidence type="ECO:0000313" key="3">
    <source>
        <dbReference type="EMBL" id="GBE86315.1"/>
    </source>
</evidence>
<feature type="region of interest" description="Disordered" evidence="1">
    <location>
        <begin position="641"/>
        <end position="697"/>
    </location>
</feature>
<feature type="compositionally biased region" description="Polar residues" evidence="1">
    <location>
        <begin position="227"/>
        <end position="246"/>
    </location>
</feature>
<sequence>MRHNQLGQGLCVLLDCSFHLFAIILQLELTMLPDEDESVRIAIRALGDMRNSAPAAVPSSASPSTSFQPTPALSISSGTSSPSLSSPSLLGDDPPRTDDADFVSRVSSIPLVNSALRAYEQGKASSRVVKYGAEMMESSVKTISRPVIDRLPVNQLDEFARRQLDRIESYTRRTPSQDRDRGRERGRSRTTTDYEQSRVTDEDNWSTRDVSMTRRAQDEKAWDVHSPSMSAEPSSRASTPRSQPLSSPYAHRSSHLEGSSSQQQTQYSSSATPENQEVARRSRWQAMLLEAGGIGAAVSEESMRRLRYCLQWLQYATTHIDTQILVLRNFIASLQPLSSSSSSHAVSSYHLRTLHAAKRDVVETLRQVVDVVSRYAGSALPEPARARVRSFILHLPRRWAHATGTDGAGPSSASGSASGVDTRTGGGVDRGERRTNAGSAPYSYGPGEAGPSQRSRPSSRATSPSRSKGHPRQGSSRAAQDSLSVNNAVPTTADTATQAAQRILTLATESLDMLRGVTAVCKESLDRADAWVERLRVVGLQRQQNPEAGENDAMLDFREPPLPPLSHLSPPFAFSPAGSSQYSPTAPCSPLSTTSSGHATPLFPPPHMRRNLSSGSGFASPSASFYSVDGPSSTSFDALTLSSPTVSTSGASSRYTTPRSVLMGLPADGDSGGSLLGAGSFRGEKRGAEEDDMDGPTVAAAAALAGMAGAAKRAKQNRGRDDGMLYMHGRRSSGDDGSVQMDVDG</sequence>
<feature type="compositionally biased region" description="Low complexity" evidence="1">
    <location>
        <begin position="642"/>
        <end position="653"/>
    </location>
</feature>
<feature type="compositionally biased region" description="Low complexity" evidence="1">
    <location>
        <begin position="402"/>
        <end position="419"/>
    </location>
</feature>
<proteinExistence type="predicted"/>
<dbReference type="EMBL" id="BFAD01000009">
    <property type="protein sequence ID" value="GBE86315.1"/>
    <property type="molecule type" value="Genomic_DNA"/>
</dbReference>
<protein>
    <submittedName>
        <fullName evidence="3">Opi1-domain-containing protein</fullName>
    </submittedName>
</protein>
<dbReference type="GO" id="GO:0003714">
    <property type="term" value="F:transcription corepressor activity"/>
    <property type="evidence" value="ECO:0007669"/>
    <property type="project" value="InterPro"/>
</dbReference>
<feature type="compositionally biased region" description="Polar residues" evidence="1">
    <location>
        <begin position="473"/>
        <end position="486"/>
    </location>
</feature>
<dbReference type="OrthoDB" id="2441642at2759"/>
<dbReference type="PANTHER" id="PTHR38406:SF1">
    <property type="entry name" value="TRANSCRIPTIONAL REPRESSOR OPI1"/>
    <property type="match status" value="1"/>
</dbReference>
<reference evidence="3 4" key="1">
    <citation type="journal article" date="2018" name="Sci. Rep.">
        <title>Genome sequence of the cauliflower mushroom Sparassis crispa (Hanabiratake) and its association with beneficial usage.</title>
        <authorList>
            <person name="Kiyama R."/>
            <person name="Furutani Y."/>
            <person name="Kawaguchi K."/>
            <person name="Nakanishi T."/>
        </authorList>
    </citation>
    <scope>NUCLEOTIDE SEQUENCE [LARGE SCALE GENOMIC DNA]</scope>
</reference>
<feature type="region of interest" description="Disordered" evidence="1">
    <location>
        <begin position="711"/>
        <end position="745"/>
    </location>
</feature>
<gene>
    <name evidence="3" type="ORF">SCP_0901940</name>
</gene>